<protein>
    <submittedName>
        <fullName evidence="1">Uncharacterized protein</fullName>
    </submittedName>
</protein>
<accession>A0A2P8G4D1</accession>
<sequence>MVKKPLGADYYIQHLYVYLNEADQFALFSGLTFAHFLDAMKMPKNLLLLKHPYEDASFNMHTYMEFVSQEEFAQLRKARAYKKSEFCWIDFKSEKQLNSLTPQEQAELLYIGHKKETVRPPFYSTLQNEFVYLSSEEEQTTKIYFRHLNRLNELVGNYFTQLIRREENGQNFWRRRAKDLIPELPIEVLNSLKQGYREGILISLADPEKTKNTIELHVRSVEEISFLDEFWSNIQDYTKQDISRKIVFDRKSKQWK</sequence>
<dbReference type="Proteomes" id="UP000242682">
    <property type="component" value="Unassembled WGS sequence"/>
</dbReference>
<proteinExistence type="predicted"/>
<comment type="caution">
    <text evidence="1">The sequence shown here is derived from an EMBL/GenBank/DDBJ whole genome shotgun (WGS) entry which is preliminary data.</text>
</comment>
<dbReference type="EMBL" id="PYAT01000015">
    <property type="protein sequence ID" value="PSL28833.1"/>
    <property type="molecule type" value="Genomic_DNA"/>
</dbReference>
<reference evidence="1 2" key="1">
    <citation type="submission" date="2018-03" db="EMBL/GenBank/DDBJ databases">
        <title>Genomic Encyclopedia of Type Strains, Phase III (KMG-III): the genomes of soil and plant-associated and newly described type strains.</title>
        <authorList>
            <person name="Whitman W."/>
        </authorList>
    </citation>
    <scope>NUCLEOTIDE SEQUENCE [LARGE SCALE GENOMIC DNA]</scope>
    <source>
        <strain evidence="1 2">CGMCC 1.12259</strain>
    </source>
</reference>
<dbReference type="OrthoDB" id="8704087at2"/>
<dbReference type="RefSeq" id="WP_106534553.1">
    <property type="nucleotide sequence ID" value="NZ_PYAT01000015.1"/>
</dbReference>
<evidence type="ECO:0000313" key="2">
    <source>
        <dbReference type="Proteomes" id="UP000242682"/>
    </source>
</evidence>
<gene>
    <name evidence="1" type="ORF">B0H99_11546</name>
</gene>
<dbReference type="AlphaFoldDB" id="A0A2P8G4D1"/>
<keyword evidence="2" id="KW-1185">Reference proteome</keyword>
<organism evidence="1 2">
    <name type="scientific">Planomicrobium soli</name>
    <dbReference type="NCBI Taxonomy" id="1176648"/>
    <lineage>
        <taxon>Bacteria</taxon>
        <taxon>Bacillati</taxon>
        <taxon>Bacillota</taxon>
        <taxon>Bacilli</taxon>
        <taxon>Bacillales</taxon>
        <taxon>Caryophanaceae</taxon>
        <taxon>Planomicrobium</taxon>
    </lineage>
</organism>
<name>A0A2P8G4D1_9BACL</name>
<evidence type="ECO:0000313" key="1">
    <source>
        <dbReference type="EMBL" id="PSL28833.1"/>
    </source>
</evidence>